<feature type="transmembrane region" description="Helical" evidence="1">
    <location>
        <begin position="37"/>
        <end position="56"/>
    </location>
</feature>
<dbReference type="EMBL" id="JBBPEH010000012">
    <property type="protein sequence ID" value="KAK7531462.1"/>
    <property type="molecule type" value="Genomic_DNA"/>
</dbReference>
<keyword evidence="1" id="KW-0812">Transmembrane</keyword>
<dbReference type="Proteomes" id="UP001360953">
    <property type="component" value="Unassembled WGS sequence"/>
</dbReference>
<feature type="transmembrane region" description="Helical" evidence="1">
    <location>
        <begin position="7"/>
        <end position="31"/>
    </location>
</feature>
<keyword evidence="3" id="KW-1185">Reference proteome</keyword>
<dbReference type="GeneID" id="92034440"/>
<evidence type="ECO:0000256" key="1">
    <source>
        <dbReference type="SAM" id="Phobius"/>
    </source>
</evidence>
<accession>A0ABR1L891</accession>
<evidence type="ECO:0000313" key="3">
    <source>
        <dbReference type="Proteomes" id="UP001360953"/>
    </source>
</evidence>
<proteinExistence type="predicted"/>
<gene>
    <name evidence="2" type="ORF">J3D65DRAFT_637704</name>
</gene>
<dbReference type="RefSeq" id="XP_066651286.1">
    <property type="nucleotide sequence ID" value="XM_066801534.1"/>
</dbReference>
<sequence>MTSSRALVCIIFSFPLHDGSVSVSFVTFLLYGRQRRMAFGFWLLGSIMIQCFLLYLHESGKGVAWHFLVGFPGFLGRFFRAWSGVSFVAHFLC</sequence>
<feature type="transmembrane region" description="Helical" evidence="1">
    <location>
        <begin position="63"/>
        <end position="82"/>
    </location>
</feature>
<name>A0ABR1L891_9PEZI</name>
<keyword evidence="1" id="KW-1133">Transmembrane helix</keyword>
<keyword evidence="1" id="KW-0472">Membrane</keyword>
<reference evidence="2 3" key="1">
    <citation type="submission" date="2024-04" db="EMBL/GenBank/DDBJ databases">
        <title>Phyllosticta paracitricarpa is synonymous to the EU quarantine fungus P. citricarpa based on phylogenomic analyses.</title>
        <authorList>
            <consortium name="Lawrence Berkeley National Laboratory"/>
            <person name="Van ingen-buijs V.A."/>
            <person name="Van westerhoven A.C."/>
            <person name="Haridas S."/>
            <person name="Skiadas P."/>
            <person name="Martin F."/>
            <person name="Groenewald J.Z."/>
            <person name="Crous P.W."/>
            <person name="Seidl M.F."/>
        </authorList>
    </citation>
    <scope>NUCLEOTIDE SEQUENCE [LARGE SCALE GENOMIC DNA]</scope>
    <source>
        <strain evidence="2 3">CPC 17464</strain>
    </source>
</reference>
<organism evidence="2 3">
    <name type="scientific">Phyllosticta citribraziliensis</name>
    <dbReference type="NCBI Taxonomy" id="989973"/>
    <lineage>
        <taxon>Eukaryota</taxon>
        <taxon>Fungi</taxon>
        <taxon>Dikarya</taxon>
        <taxon>Ascomycota</taxon>
        <taxon>Pezizomycotina</taxon>
        <taxon>Dothideomycetes</taxon>
        <taxon>Dothideomycetes incertae sedis</taxon>
        <taxon>Botryosphaeriales</taxon>
        <taxon>Phyllostictaceae</taxon>
        <taxon>Phyllosticta</taxon>
    </lineage>
</organism>
<evidence type="ECO:0000313" key="2">
    <source>
        <dbReference type="EMBL" id="KAK7531462.1"/>
    </source>
</evidence>
<protein>
    <submittedName>
        <fullName evidence="2">Uncharacterized protein</fullName>
    </submittedName>
</protein>
<comment type="caution">
    <text evidence="2">The sequence shown here is derived from an EMBL/GenBank/DDBJ whole genome shotgun (WGS) entry which is preliminary data.</text>
</comment>